<evidence type="ECO:0000256" key="2">
    <source>
        <dbReference type="ARBA" id="ARBA00022448"/>
    </source>
</evidence>
<comment type="similarity">
    <text evidence="1">Belongs to the membrane fusion protein (MFP) (TC 8.A.1) family.</text>
</comment>
<keyword evidence="7" id="KW-1185">Reference proteome</keyword>
<sequence>MKINHILRNFLVALVNKPQCPEIRIMRNHFVSMNLLKTTSLDMTRSYKVKLFCFLSLFSAVMLLGGCGKNDSGTSQEHESVQQEAEDERDYNSITIRPELIGRIKIGSPSMVDLADRIQVPSRIEIDEERTSHIGSYVTGRIIDLYVVLGDSVKAGDPLARITSPELSQAQLAYLRALSRAQLTQKAFERAHHLLAADVIPLAEVERRESELEIATAELEAATDQLKLLGMDRAQLAKLSKEWKVLHSVDLKSNRDGIVISRNVIVGQVVQPADPLFQVADLSYVWAVGEVPEQVARTVSVGQHVDINVPAIGDVEYDGVIIFVADTINPLTRTVMVRVMVENSERKLKPDMLANMHIKESQRKTLVIPEAAVVRDSNRDYVFLAKTADHFQRIPVELGPEIADFRPVLDGLTIDQNIVIEGAFHLDSERKLAELE</sequence>
<dbReference type="NCBIfam" id="TIGR01730">
    <property type="entry name" value="RND_mfp"/>
    <property type="match status" value="1"/>
</dbReference>
<name>A0A1I4S9A6_9PROT</name>
<dbReference type="Gene3D" id="1.10.287.470">
    <property type="entry name" value="Helix hairpin bin"/>
    <property type="match status" value="1"/>
</dbReference>
<dbReference type="Gene3D" id="2.40.30.170">
    <property type="match status" value="1"/>
</dbReference>
<evidence type="ECO:0000259" key="4">
    <source>
        <dbReference type="Pfam" id="PF25973"/>
    </source>
</evidence>
<dbReference type="EMBL" id="CAJNAP010000003">
    <property type="protein sequence ID" value="CAE6491337.1"/>
    <property type="molecule type" value="Genomic_DNA"/>
</dbReference>
<evidence type="ECO:0000256" key="1">
    <source>
        <dbReference type="ARBA" id="ARBA00009477"/>
    </source>
</evidence>
<gene>
    <name evidence="5" type="ORF">NMYAN_110072</name>
    <name evidence="6" type="ORF">SAMN05421880_12329</name>
</gene>
<dbReference type="InterPro" id="IPR006143">
    <property type="entry name" value="RND_pump_MFP"/>
</dbReference>
<dbReference type="InterPro" id="IPR058792">
    <property type="entry name" value="Beta-barrel_RND_2"/>
</dbReference>
<dbReference type="InterPro" id="IPR051909">
    <property type="entry name" value="MFP_Cation_Efflux"/>
</dbReference>
<evidence type="ECO:0000313" key="5">
    <source>
        <dbReference type="EMBL" id="CAE6491337.1"/>
    </source>
</evidence>
<dbReference type="EMBL" id="FOUF01000023">
    <property type="protein sequence ID" value="SFM61068.1"/>
    <property type="molecule type" value="Genomic_DNA"/>
</dbReference>
<dbReference type="Gene3D" id="2.40.50.100">
    <property type="match status" value="1"/>
</dbReference>
<dbReference type="AlphaFoldDB" id="A0A1I4S9A6"/>
<dbReference type="Proteomes" id="UP000199561">
    <property type="component" value="Unassembled WGS sequence"/>
</dbReference>
<dbReference type="InterPro" id="IPR058647">
    <property type="entry name" value="BSH_CzcB-like"/>
</dbReference>
<dbReference type="Gene3D" id="2.40.420.20">
    <property type="match status" value="1"/>
</dbReference>
<protein>
    <submittedName>
        <fullName evidence="5">Cation transporter</fullName>
    </submittedName>
    <submittedName>
        <fullName evidence="6">Membrane fusion protein, cobalt-zinc-cadmium efflux system</fullName>
    </submittedName>
</protein>
<dbReference type="GO" id="GO:0022857">
    <property type="term" value="F:transmembrane transporter activity"/>
    <property type="evidence" value="ECO:0007669"/>
    <property type="project" value="InterPro"/>
</dbReference>
<reference evidence="6 7" key="1">
    <citation type="submission" date="2016-10" db="EMBL/GenBank/DDBJ databases">
        <authorList>
            <person name="de Groot N.N."/>
        </authorList>
    </citation>
    <scope>NUCLEOTIDE SEQUENCE [LARGE SCALE GENOMIC DNA]</scope>
    <source>
        <strain evidence="6 7">Nm146</strain>
    </source>
</reference>
<dbReference type="GO" id="GO:0016020">
    <property type="term" value="C:membrane"/>
    <property type="evidence" value="ECO:0007669"/>
    <property type="project" value="InterPro"/>
</dbReference>
<dbReference type="STRING" id="52442.SAMN05421880_12329"/>
<organism evidence="6 7">
    <name type="scientific">Nitrosomonas nitrosa</name>
    <dbReference type="NCBI Taxonomy" id="52442"/>
    <lineage>
        <taxon>Bacteria</taxon>
        <taxon>Pseudomonadati</taxon>
        <taxon>Pseudomonadota</taxon>
        <taxon>Betaproteobacteria</taxon>
        <taxon>Nitrosomonadales</taxon>
        <taxon>Nitrosomonadaceae</taxon>
        <taxon>Nitrosomonas</taxon>
    </lineage>
</organism>
<dbReference type="Pfam" id="PF25973">
    <property type="entry name" value="BSH_CzcB"/>
    <property type="match status" value="1"/>
</dbReference>
<dbReference type="PANTHER" id="PTHR30097">
    <property type="entry name" value="CATION EFFLUX SYSTEM PROTEIN CUSB"/>
    <property type="match status" value="1"/>
</dbReference>
<evidence type="ECO:0000313" key="6">
    <source>
        <dbReference type="EMBL" id="SFM61068.1"/>
    </source>
</evidence>
<evidence type="ECO:0000259" key="3">
    <source>
        <dbReference type="Pfam" id="PF25954"/>
    </source>
</evidence>
<dbReference type="FunFam" id="2.40.30.170:FF:000010">
    <property type="entry name" value="Efflux RND transporter periplasmic adaptor subunit"/>
    <property type="match status" value="1"/>
</dbReference>
<dbReference type="RefSeq" id="WP_239654085.1">
    <property type="nucleotide sequence ID" value="NZ_CAJNAP010000003.1"/>
</dbReference>
<feature type="domain" description="CzcB-like barrel-sandwich hybrid" evidence="4">
    <location>
        <begin position="130"/>
        <end position="281"/>
    </location>
</feature>
<accession>A0A1I4S9A6</accession>
<dbReference type="SUPFAM" id="SSF111369">
    <property type="entry name" value="HlyD-like secretion proteins"/>
    <property type="match status" value="2"/>
</dbReference>
<feature type="domain" description="CusB-like beta-barrel" evidence="3">
    <location>
        <begin position="285"/>
        <end position="361"/>
    </location>
</feature>
<evidence type="ECO:0000313" key="7">
    <source>
        <dbReference type="Proteomes" id="UP000199561"/>
    </source>
</evidence>
<dbReference type="Pfam" id="PF25954">
    <property type="entry name" value="Beta-barrel_RND_2"/>
    <property type="match status" value="1"/>
</dbReference>
<dbReference type="Proteomes" id="UP000601736">
    <property type="component" value="Unassembled WGS sequence"/>
</dbReference>
<reference evidence="5" key="2">
    <citation type="submission" date="2021-02" db="EMBL/GenBank/DDBJ databases">
        <authorList>
            <person name="Han P."/>
        </authorList>
    </citation>
    <scope>NUCLEOTIDE SEQUENCE</scope>
    <source>
        <strain evidence="5">Nitrosomonas nitrosa 18-3D</strain>
    </source>
</reference>
<proteinExistence type="inferred from homology"/>
<keyword evidence="2" id="KW-0813">Transport</keyword>